<dbReference type="GO" id="GO:0004519">
    <property type="term" value="F:endonuclease activity"/>
    <property type="evidence" value="ECO:0007669"/>
    <property type="project" value="UniProtKB-KW"/>
</dbReference>
<dbReference type="EMBL" id="VSSR01000013">
    <property type="protein sequence ID" value="TYL86316.1"/>
    <property type="molecule type" value="Genomic_DNA"/>
</dbReference>
<dbReference type="SUPFAM" id="SSF52980">
    <property type="entry name" value="Restriction endonuclease-like"/>
    <property type="match status" value="1"/>
</dbReference>
<evidence type="ECO:0000256" key="1">
    <source>
        <dbReference type="ARBA" id="ARBA00022722"/>
    </source>
</evidence>
<proteinExistence type="inferred from homology"/>
<dbReference type="NCBIfam" id="TIGR00632">
    <property type="entry name" value="vsr"/>
    <property type="match status" value="1"/>
</dbReference>
<dbReference type="GO" id="GO:0016787">
    <property type="term" value="F:hydrolase activity"/>
    <property type="evidence" value="ECO:0007669"/>
    <property type="project" value="UniProtKB-KW"/>
</dbReference>
<dbReference type="OrthoDB" id="9801520at2"/>
<evidence type="ECO:0000313" key="8">
    <source>
        <dbReference type="Proteomes" id="UP000324853"/>
    </source>
</evidence>
<evidence type="ECO:0000256" key="3">
    <source>
        <dbReference type="ARBA" id="ARBA00022763"/>
    </source>
</evidence>
<keyword evidence="8" id="KW-1185">Reference proteome</keyword>
<keyword evidence="5 6" id="KW-0234">DNA repair</keyword>
<sequence>MDHLTPEARSRNMARIPSRDTTPELVVRKFLHAHGLRFRLHRRDLPGKPDLVFPGRRTVLFVHGCFWHGCPKCIDGTRKVKSNQAYWNPKIAGNRERDARHAATLQATGWKVFTVWECETVDSQQLHQLAKQIMRMPLAPRY</sequence>
<evidence type="ECO:0000256" key="5">
    <source>
        <dbReference type="ARBA" id="ARBA00023204"/>
    </source>
</evidence>
<dbReference type="Pfam" id="PF03852">
    <property type="entry name" value="Vsr"/>
    <property type="match status" value="1"/>
</dbReference>
<comment type="function">
    <text evidence="6">May nick specific sequences that contain T:G mispairs resulting from m5C-deamination.</text>
</comment>
<keyword evidence="3 6" id="KW-0227">DNA damage</keyword>
<dbReference type="Proteomes" id="UP000324853">
    <property type="component" value="Unassembled WGS sequence"/>
</dbReference>
<reference evidence="7 8" key="1">
    <citation type="submission" date="2019-08" db="EMBL/GenBank/DDBJ databases">
        <title>Bradyrhizobium hipponensis sp. nov., a rhizobium isolated from a Lupinus angustifolius root nodule in Tunisia.</title>
        <authorList>
            <person name="Off K."/>
            <person name="Rejili M."/>
            <person name="Mars M."/>
            <person name="Brachmann A."/>
            <person name="Marin M."/>
        </authorList>
    </citation>
    <scope>NUCLEOTIDE SEQUENCE [LARGE SCALE GENOMIC DNA]</scope>
    <source>
        <strain evidence="7 8">CTAW11</strain>
    </source>
</reference>
<comment type="similarity">
    <text evidence="6">Belongs to the vsr family.</text>
</comment>
<dbReference type="InterPro" id="IPR011335">
    <property type="entry name" value="Restrct_endonuc-II-like"/>
</dbReference>
<keyword evidence="4 6" id="KW-0378">Hydrolase</keyword>
<dbReference type="PIRSF" id="PIRSF018267">
    <property type="entry name" value="VSR_endonuc"/>
    <property type="match status" value="1"/>
</dbReference>
<organism evidence="7 8">
    <name type="scientific">Bradyrhizobium cytisi</name>
    <dbReference type="NCBI Taxonomy" id="515489"/>
    <lineage>
        <taxon>Bacteria</taxon>
        <taxon>Pseudomonadati</taxon>
        <taxon>Pseudomonadota</taxon>
        <taxon>Alphaproteobacteria</taxon>
        <taxon>Hyphomicrobiales</taxon>
        <taxon>Nitrobacteraceae</taxon>
        <taxon>Bradyrhizobium</taxon>
    </lineage>
</organism>
<evidence type="ECO:0000256" key="4">
    <source>
        <dbReference type="ARBA" id="ARBA00022801"/>
    </source>
</evidence>
<evidence type="ECO:0000256" key="6">
    <source>
        <dbReference type="PIRNR" id="PIRNR018267"/>
    </source>
</evidence>
<evidence type="ECO:0000313" key="7">
    <source>
        <dbReference type="EMBL" id="TYL86316.1"/>
    </source>
</evidence>
<dbReference type="InterPro" id="IPR004603">
    <property type="entry name" value="DNA_mismatch_endonuc_vsr"/>
</dbReference>
<keyword evidence="1 6" id="KW-0540">Nuclease</keyword>
<evidence type="ECO:0000256" key="2">
    <source>
        <dbReference type="ARBA" id="ARBA00022759"/>
    </source>
</evidence>
<dbReference type="CDD" id="cd00221">
    <property type="entry name" value="Vsr"/>
    <property type="match status" value="1"/>
</dbReference>
<dbReference type="GO" id="GO:0006298">
    <property type="term" value="P:mismatch repair"/>
    <property type="evidence" value="ECO:0007669"/>
    <property type="project" value="UniProtKB-UniRule"/>
</dbReference>
<name>A0A5S4WWG3_9BRAD</name>
<dbReference type="EC" id="3.1.-.-" evidence="6"/>
<keyword evidence="2 6" id="KW-0255">Endonuclease</keyword>
<dbReference type="Gene3D" id="3.40.960.10">
    <property type="entry name" value="VSR Endonuclease"/>
    <property type="match status" value="1"/>
</dbReference>
<dbReference type="AlphaFoldDB" id="A0A5S4WWG3"/>
<gene>
    <name evidence="7" type="primary">vsr</name>
    <name evidence="7" type="ORF">FXB38_07490</name>
</gene>
<protein>
    <recommendedName>
        <fullName evidence="6">Very short patch repair endonuclease</fullName>
        <ecNumber evidence="6">3.1.-.-</ecNumber>
    </recommendedName>
</protein>
<accession>A0A5S4WWG3</accession>
<dbReference type="RefSeq" id="WP_148750237.1">
    <property type="nucleotide sequence ID" value="NZ_VSSR01000013.1"/>
</dbReference>
<comment type="caution">
    <text evidence="7">The sequence shown here is derived from an EMBL/GenBank/DDBJ whole genome shotgun (WGS) entry which is preliminary data.</text>
</comment>